<dbReference type="Pfam" id="PF00226">
    <property type="entry name" value="DnaJ"/>
    <property type="match status" value="1"/>
</dbReference>
<feature type="domain" description="J" evidence="2">
    <location>
        <begin position="66"/>
        <end position="130"/>
    </location>
</feature>
<dbReference type="CDD" id="cd06257">
    <property type="entry name" value="DnaJ"/>
    <property type="match status" value="1"/>
</dbReference>
<protein>
    <recommendedName>
        <fullName evidence="2">J domain-containing protein</fullName>
    </recommendedName>
</protein>
<sequence>MECNRDEAIRAREIAENKFEANDLDGAVKFALKAKNIYPNLEGIDQLISTFNIYTTARTLINTEKDYYGIIGVDASADEAMVKKQFKDMARLIHPDKNHFCGAEGAFKLISEAKDVLLDRNKRLDYDHKRNAASNKRSSKSSTTPAAPTSHSTTTSFSFWTLCSHCNMKYEYRLCYLEKILTCPKCRQTFMAANCEPPTLNDQTEKKCKKRKTTTDGKDDIVGGHFFTTKKDQAAKQKKKYVKDSNCIDAKEKHTRKIRKDIGEFKSNVGSEGKHTNVDESKYAAVPNVEERKSNVGSKGKYASIDHEIKYVSGITTPSTSDVELESIGIIHEKIRSIITTKELCHTNFQSMLIENGKLIIIKELERLKQKQSSSDIDDCVNKEDKIGIHVPIKNINSVDPTLQVPWLGVSSSPPCHCDRTTNKNVKDPKLFVVPDADFHDFDNDRTEKDFERNQVWAIYDEEDGMPRYYVKILKILSIKPFQIRINYLNSKGNSEFNESLDWKFPKSCGNFKVGGHTTVDKINIFSHRLNLDNETVRGSLTIFPKKGEIWALYRNWSSDWDEYTEDDVVYRYDMVEVVDDYNEEQGRIIVCSLVKVDGFKTVFRLQEHNSDGKVPKTIPREEMFRFSHRVPSYVLSGEEAHNAPKGYYELDPASTPPELLQVVNR</sequence>
<evidence type="ECO:0000259" key="2">
    <source>
        <dbReference type="PROSITE" id="PS50076"/>
    </source>
</evidence>
<reference evidence="4" key="1">
    <citation type="journal article" date="2016" name="Nature">
        <title>The genome of the seagrass Zostera marina reveals angiosperm adaptation to the sea.</title>
        <authorList>
            <person name="Olsen J.L."/>
            <person name="Rouze P."/>
            <person name="Verhelst B."/>
            <person name="Lin Y.-C."/>
            <person name="Bayer T."/>
            <person name="Collen J."/>
            <person name="Dattolo E."/>
            <person name="De Paoli E."/>
            <person name="Dittami S."/>
            <person name="Maumus F."/>
            <person name="Michel G."/>
            <person name="Kersting A."/>
            <person name="Lauritano C."/>
            <person name="Lohaus R."/>
            <person name="Toepel M."/>
            <person name="Tonon T."/>
            <person name="Vanneste K."/>
            <person name="Amirebrahimi M."/>
            <person name="Brakel J."/>
            <person name="Bostroem C."/>
            <person name="Chovatia M."/>
            <person name="Grimwood J."/>
            <person name="Jenkins J.W."/>
            <person name="Jueterbock A."/>
            <person name="Mraz A."/>
            <person name="Stam W.T."/>
            <person name="Tice H."/>
            <person name="Bornberg-Bauer E."/>
            <person name="Green P.J."/>
            <person name="Pearson G.A."/>
            <person name="Procaccini G."/>
            <person name="Duarte C.M."/>
            <person name="Schmutz J."/>
            <person name="Reusch T.B.H."/>
            <person name="Van de Peer Y."/>
        </authorList>
    </citation>
    <scope>NUCLEOTIDE SEQUENCE [LARGE SCALE GENOMIC DNA]</scope>
    <source>
        <strain evidence="4">cv. Finnish</strain>
    </source>
</reference>
<dbReference type="PANTHER" id="PTHR47374">
    <property type="entry name" value="ENDOSOME ANTIGEN-LIKE PROTEIN, PUTATIVE (DUF3444)-RELATED"/>
    <property type="match status" value="1"/>
</dbReference>
<dbReference type="Pfam" id="PF11926">
    <property type="entry name" value="DUF3444"/>
    <property type="match status" value="1"/>
</dbReference>
<proteinExistence type="predicted"/>
<dbReference type="SMART" id="SM00271">
    <property type="entry name" value="DnaJ"/>
    <property type="match status" value="1"/>
</dbReference>
<dbReference type="SUPFAM" id="SSF46565">
    <property type="entry name" value="Chaperone J-domain"/>
    <property type="match status" value="1"/>
</dbReference>
<dbReference type="PANTHER" id="PTHR47374:SF6">
    <property type="entry name" value="ENDOSOME ANTIGEN-LIKE PROTEIN, PUTATIVE (DUF3444)-RELATED"/>
    <property type="match status" value="1"/>
</dbReference>
<dbReference type="GO" id="GO:0005783">
    <property type="term" value="C:endoplasmic reticulum"/>
    <property type="evidence" value="ECO:0007669"/>
    <property type="project" value="UniProtKB-ARBA"/>
</dbReference>
<evidence type="ECO:0000313" key="4">
    <source>
        <dbReference type="Proteomes" id="UP000036987"/>
    </source>
</evidence>
<organism evidence="3 4">
    <name type="scientific">Zostera marina</name>
    <name type="common">Eelgrass</name>
    <dbReference type="NCBI Taxonomy" id="29655"/>
    <lineage>
        <taxon>Eukaryota</taxon>
        <taxon>Viridiplantae</taxon>
        <taxon>Streptophyta</taxon>
        <taxon>Embryophyta</taxon>
        <taxon>Tracheophyta</taxon>
        <taxon>Spermatophyta</taxon>
        <taxon>Magnoliopsida</taxon>
        <taxon>Liliopsida</taxon>
        <taxon>Zosteraceae</taxon>
        <taxon>Zostera</taxon>
    </lineage>
</organism>
<keyword evidence="4" id="KW-1185">Reference proteome</keyword>
<dbReference type="PRINTS" id="PR00625">
    <property type="entry name" value="JDOMAIN"/>
</dbReference>
<evidence type="ECO:0000256" key="1">
    <source>
        <dbReference type="SAM" id="MobiDB-lite"/>
    </source>
</evidence>
<gene>
    <name evidence="3" type="ORF">ZOSMA_89G00450</name>
</gene>
<dbReference type="InterPro" id="IPR024593">
    <property type="entry name" value="DUF3444"/>
</dbReference>
<evidence type="ECO:0000313" key="3">
    <source>
        <dbReference type="EMBL" id="KMZ57093.1"/>
    </source>
</evidence>
<name>A0A0K9NKF7_ZOSMR</name>
<dbReference type="InterPro" id="IPR056988">
    <property type="entry name" value="Zn_ribbon_pln"/>
</dbReference>
<accession>A0A0K9NKF7</accession>
<dbReference type="Proteomes" id="UP000036987">
    <property type="component" value="Unassembled WGS sequence"/>
</dbReference>
<dbReference type="InterPro" id="IPR036869">
    <property type="entry name" value="J_dom_sf"/>
</dbReference>
<dbReference type="AlphaFoldDB" id="A0A0K9NKF7"/>
<feature type="compositionally biased region" description="Low complexity" evidence="1">
    <location>
        <begin position="132"/>
        <end position="154"/>
    </location>
</feature>
<comment type="caution">
    <text evidence="3">The sequence shown here is derived from an EMBL/GenBank/DDBJ whole genome shotgun (WGS) entry which is preliminary data.</text>
</comment>
<dbReference type="EMBL" id="LFYR01002109">
    <property type="protein sequence ID" value="KMZ57093.1"/>
    <property type="molecule type" value="Genomic_DNA"/>
</dbReference>
<dbReference type="Pfam" id="PF23551">
    <property type="entry name" value="Zn_ribbon_20"/>
    <property type="match status" value="1"/>
</dbReference>
<feature type="region of interest" description="Disordered" evidence="1">
    <location>
        <begin position="128"/>
        <end position="154"/>
    </location>
</feature>
<dbReference type="InterPro" id="IPR001623">
    <property type="entry name" value="DnaJ_domain"/>
</dbReference>
<dbReference type="OrthoDB" id="10250354at2759"/>
<dbReference type="PROSITE" id="PS50076">
    <property type="entry name" value="DNAJ_2"/>
    <property type="match status" value="1"/>
</dbReference>
<dbReference type="STRING" id="29655.A0A0K9NKF7"/>
<dbReference type="Gene3D" id="1.10.287.110">
    <property type="entry name" value="DnaJ domain"/>
    <property type="match status" value="1"/>
</dbReference>